<dbReference type="SUPFAM" id="SSF103473">
    <property type="entry name" value="MFS general substrate transporter"/>
    <property type="match status" value="1"/>
</dbReference>
<feature type="transmembrane region" description="Helical" evidence="6">
    <location>
        <begin position="208"/>
        <end position="228"/>
    </location>
</feature>
<feature type="transmembrane region" description="Helical" evidence="6">
    <location>
        <begin position="352"/>
        <end position="370"/>
    </location>
</feature>
<dbReference type="Gene3D" id="1.20.1250.20">
    <property type="entry name" value="MFS general substrate transporter like domains"/>
    <property type="match status" value="1"/>
</dbReference>
<dbReference type="PROSITE" id="PS00217">
    <property type="entry name" value="SUGAR_TRANSPORT_2"/>
    <property type="match status" value="1"/>
</dbReference>
<feature type="transmembrane region" description="Helical" evidence="6">
    <location>
        <begin position="376"/>
        <end position="401"/>
    </location>
</feature>
<keyword evidence="2 6" id="KW-0812">Transmembrane</keyword>
<proteinExistence type="predicted"/>
<dbReference type="InterPro" id="IPR036259">
    <property type="entry name" value="MFS_trans_sf"/>
</dbReference>
<organism evidence="8 9">
    <name type="scientific">Cladophialophora carrionii CBS 160.54</name>
    <dbReference type="NCBI Taxonomy" id="1279043"/>
    <lineage>
        <taxon>Eukaryota</taxon>
        <taxon>Fungi</taxon>
        <taxon>Dikarya</taxon>
        <taxon>Ascomycota</taxon>
        <taxon>Pezizomycotina</taxon>
        <taxon>Eurotiomycetes</taxon>
        <taxon>Chaetothyriomycetidae</taxon>
        <taxon>Chaetothyriales</taxon>
        <taxon>Herpotrichiellaceae</taxon>
        <taxon>Cladophialophora</taxon>
    </lineage>
</organism>
<dbReference type="Proteomes" id="UP000030678">
    <property type="component" value="Unassembled WGS sequence"/>
</dbReference>
<feature type="region of interest" description="Disordered" evidence="5">
    <location>
        <begin position="482"/>
        <end position="548"/>
    </location>
</feature>
<feature type="compositionally biased region" description="Basic and acidic residues" evidence="5">
    <location>
        <begin position="534"/>
        <end position="548"/>
    </location>
</feature>
<comment type="subcellular location">
    <subcellularLocation>
        <location evidence="1">Membrane</location>
        <topology evidence="1">Multi-pass membrane protein</topology>
    </subcellularLocation>
</comment>
<dbReference type="HOGENOM" id="CLU_001265_46_14_1"/>
<dbReference type="PANTHER" id="PTHR24064">
    <property type="entry name" value="SOLUTE CARRIER FAMILY 22 MEMBER"/>
    <property type="match status" value="1"/>
</dbReference>
<feature type="transmembrane region" description="Helical" evidence="6">
    <location>
        <begin position="77"/>
        <end position="96"/>
    </location>
</feature>
<dbReference type="GO" id="GO:0022857">
    <property type="term" value="F:transmembrane transporter activity"/>
    <property type="evidence" value="ECO:0007669"/>
    <property type="project" value="InterPro"/>
</dbReference>
<keyword evidence="4 6" id="KW-0472">Membrane</keyword>
<reference evidence="8 9" key="1">
    <citation type="submission" date="2013-03" db="EMBL/GenBank/DDBJ databases">
        <title>The Genome Sequence of Cladophialophora carrionii CBS 160.54.</title>
        <authorList>
            <consortium name="The Broad Institute Genomics Platform"/>
            <person name="Cuomo C."/>
            <person name="de Hoog S."/>
            <person name="Gorbushina A."/>
            <person name="Walker B."/>
            <person name="Young S.K."/>
            <person name="Zeng Q."/>
            <person name="Gargeya S."/>
            <person name="Fitzgerald M."/>
            <person name="Haas B."/>
            <person name="Abouelleil A."/>
            <person name="Allen A.W."/>
            <person name="Alvarado L."/>
            <person name="Arachchi H.M."/>
            <person name="Berlin A.M."/>
            <person name="Chapman S.B."/>
            <person name="Gainer-Dewar J."/>
            <person name="Goldberg J."/>
            <person name="Griggs A."/>
            <person name="Gujja S."/>
            <person name="Hansen M."/>
            <person name="Howarth C."/>
            <person name="Imamovic A."/>
            <person name="Ireland A."/>
            <person name="Larimer J."/>
            <person name="McCowan C."/>
            <person name="Murphy C."/>
            <person name="Pearson M."/>
            <person name="Poon T.W."/>
            <person name="Priest M."/>
            <person name="Roberts A."/>
            <person name="Saif S."/>
            <person name="Shea T."/>
            <person name="Sisk P."/>
            <person name="Sykes S."/>
            <person name="Wortman J."/>
            <person name="Nusbaum C."/>
            <person name="Birren B."/>
        </authorList>
    </citation>
    <scope>NUCLEOTIDE SEQUENCE [LARGE SCALE GENOMIC DNA]</scope>
    <source>
        <strain evidence="8 9">CBS 160.54</strain>
    </source>
</reference>
<evidence type="ECO:0000259" key="7">
    <source>
        <dbReference type="PROSITE" id="PS50850"/>
    </source>
</evidence>
<feature type="transmembrane region" description="Helical" evidence="6">
    <location>
        <begin position="413"/>
        <end position="434"/>
    </location>
</feature>
<dbReference type="RefSeq" id="XP_008724994.1">
    <property type="nucleotide sequence ID" value="XM_008726772.1"/>
</dbReference>
<dbReference type="OrthoDB" id="433512at2759"/>
<keyword evidence="3 6" id="KW-1133">Transmembrane helix</keyword>
<dbReference type="GeneID" id="19980916"/>
<evidence type="ECO:0000256" key="2">
    <source>
        <dbReference type="ARBA" id="ARBA00022692"/>
    </source>
</evidence>
<feature type="transmembrane region" description="Helical" evidence="6">
    <location>
        <begin position="320"/>
        <end position="340"/>
    </location>
</feature>
<feature type="transmembrane region" description="Helical" evidence="6">
    <location>
        <begin position="275"/>
        <end position="293"/>
    </location>
</feature>
<sequence length="548" mass="58855">MLETTSQFGFLKFLVVAGVGLFGDGYLNLSIGLGIPLSFPVPYSLKTFLTLPVVPMLGYLYFADEENKIPTLPADTIKAALSIGMIVGQLGFGILGDALGRHRIYGKELMITILGTLLCVLMPWRGFSHHDVIAWMSVFRVLTGIGIGGDYPMTSALSAEHNPLHSRAKLVLAVFASIGLGGFTAGITYLVLLAAFKSSVDHNIYHLHWVWRLLFALGLVPLIITLYFRLTMPESKPYQQYVAEETSLKKDGRRGLHEQFQDFKTYFSEWKHAKVLFAVSMCWFLFDIAFYGVNLNQSVILSRIGYGKADTPWGTLWNTAVGNIIVAAAGYLPGYYIGIFLPDWIGRVRQQFYCSAVVAGLYAIWAGVLTDSSTSTGGLIAIFTLAQLFLNMGPNCTTFLLPVEVFPTRVRGTAHGIAAASGKAGAIVTAFSFAQLTDAIGLSAVLGILAGIMALCAACTLLIPETKGRTLDEIEHGILYGESRSPGVSSDSDGESYKTKPGLGAGRGVRGGNGGDGGDGDSSPVLDGSTSVRPKWDMDADKGRGVGV</sequence>
<evidence type="ECO:0000256" key="4">
    <source>
        <dbReference type="ARBA" id="ARBA00023136"/>
    </source>
</evidence>
<feature type="transmembrane region" description="Helical" evidence="6">
    <location>
        <begin position="440"/>
        <end position="463"/>
    </location>
</feature>
<evidence type="ECO:0000313" key="8">
    <source>
        <dbReference type="EMBL" id="ETI25649.1"/>
    </source>
</evidence>
<dbReference type="AlphaFoldDB" id="V9DFH8"/>
<name>V9DFH8_9EURO</name>
<feature type="compositionally biased region" description="Gly residues" evidence="5">
    <location>
        <begin position="503"/>
        <end position="517"/>
    </location>
</feature>
<evidence type="ECO:0000313" key="9">
    <source>
        <dbReference type="Proteomes" id="UP000030678"/>
    </source>
</evidence>
<protein>
    <recommendedName>
        <fullName evidence="7">Major facilitator superfamily (MFS) profile domain-containing protein</fullName>
    </recommendedName>
</protein>
<feature type="transmembrane region" description="Helical" evidence="6">
    <location>
        <begin position="108"/>
        <end position="126"/>
    </location>
</feature>
<evidence type="ECO:0000256" key="5">
    <source>
        <dbReference type="SAM" id="MobiDB-lite"/>
    </source>
</evidence>
<dbReference type="EMBL" id="KB822703">
    <property type="protein sequence ID" value="ETI25649.1"/>
    <property type="molecule type" value="Genomic_DNA"/>
</dbReference>
<gene>
    <name evidence="8" type="ORF">G647_02423</name>
</gene>
<accession>V9DFH8</accession>
<feature type="transmembrane region" description="Helical" evidence="6">
    <location>
        <begin position="12"/>
        <end position="31"/>
    </location>
</feature>
<feature type="transmembrane region" description="Helical" evidence="6">
    <location>
        <begin position="170"/>
        <end position="196"/>
    </location>
</feature>
<dbReference type="VEuPathDB" id="FungiDB:G647_02423"/>
<evidence type="ECO:0000256" key="6">
    <source>
        <dbReference type="SAM" id="Phobius"/>
    </source>
</evidence>
<evidence type="ECO:0000256" key="1">
    <source>
        <dbReference type="ARBA" id="ARBA00004141"/>
    </source>
</evidence>
<dbReference type="InterPro" id="IPR005829">
    <property type="entry name" value="Sugar_transporter_CS"/>
</dbReference>
<dbReference type="PROSITE" id="PS50850">
    <property type="entry name" value="MFS"/>
    <property type="match status" value="1"/>
</dbReference>
<dbReference type="CDD" id="cd17364">
    <property type="entry name" value="MFS_PhT"/>
    <property type="match status" value="1"/>
</dbReference>
<dbReference type="GO" id="GO:0016020">
    <property type="term" value="C:membrane"/>
    <property type="evidence" value="ECO:0007669"/>
    <property type="project" value="UniProtKB-SubCell"/>
</dbReference>
<evidence type="ECO:0000256" key="3">
    <source>
        <dbReference type="ARBA" id="ARBA00022989"/>
    </source>
</evidence>
<dbReference type="InterPro" id="IPR005828">
    <property type="entry name" value="MFS_sugar_transport-like"/>
</dbReference>
<feature type="domain" description="Major facilitator superfamily (MFS) profile" evidence="7">
    <location>
        <begin position="13"/>
        <end position="468"/>
    </location>
</feature>
<dbReference type="Pfam" id="PF00083">
    <property type="entry name" value="Sugar_tr"/>
    <property type="match status" value="1"/>
</dbReference>
<dbReference type="InterPro" id="IPR020846">
    <property type="entry name" value="MFS_dom"/>
</dbReference>
<feature type="transmembrane region" description="Helical" evidence="6">
    <location>
        <begin position="132"/>
        <end position="149"/>
    </location>
</feature>